<keyword evidence="4" id="KW-0812">Transmembrane</keyword>
<dbReference type="OrthoDB" id="3200163at2759"/>
<evidence type="ECO:0000313" key="6">
    <source>
        <dbReference type="EMBL" id="CAD7246277.1"/>
    </source>
</evidence>
<feature type="transmembrane region" description="Helical" evidence="4">
    <location>
        <begin position="627"/>
        <end position="652"/>
    </location>
</feature>
<sequence length="1006" mass="110664">MVGARAGRHPVLVFVHGESYEWGTGNAYDGSVLAAHARLVVVTLNYRLGILGFLRPGVRKKTLGNFGLLDIVAALQWVQENIEAFHGDPGNVTLMGHGTGAACVNLLMTSPIAHGLFQRGILMSGSALAPWAMAHDPVTVTLDVTRALGCPLEDGGEDTAACLRSRSLDDLLSVRVQGTRHTTTFGPIVDEIVIMSEPRRNLEIYGDLFARHHLLQGVVAAESYHLFSARQLQFGLQERQREQMIGSFLQNNYPLRPKEIFAVPTTHVYLLRASFPAPPHFFPFSITIHNQNATPSFSPSPPKGSSPTSHLYHKNPSSTIRSTPSTTPTPILNAISTNLQHFKLPHPRPPHPTLIALSSLPPAVMVEYTDWNEPGSDTGGGMREKAMDIFSDALYVAPQVRLADLHSAVQLQSYFYVFTHQSREGLYPDAYGCIHGQELPYVFGAPLVGGLGPFHSNFTATEILLSELVMTYWSNFIHSGILCIKRDPKRGKPGLEKAGVCKNLNDSAFRDTVGLARIPARIARGLHELPVGLGLRPNVRSRYRADKVAVWNVLLPELLRMGVDTAAVGSFYPSQEPPVGWPRSTTRPPYWVTGQHPVAQDRVDDTPQGNRSVSTLAAGFRVGGNGIALSIVLVVGLSMLCLNLCIFAGIYYQRDQLRQKALLLKRHYVLKTETDLEAERELDKILELDKRKKRKKHPVKETRIDECLQTSDPESPDESPVDPAPTTPRKTPTGAHRSPPPDEREEPPPPPGPPPDKPPRQAETQAQIENQVYATVHPRRSRKARSEAPADRYATISGISTPGDKVHVSSSTLTLRVTDQGIVKAKPKAESIQAKSVPNILQQPGDPSRPDATDPKLKPFPNVVQQPRRPGTSTLDHPKPKILPRQEELPDYHRPPSLQAGPRSVTDPTPPPLMFRLQKSSSASAATPRRDHGILKDHSKYDSADIPKSVRLPKQKRKSTPVRLPQLPSTESSDTINSSQSSFNVLAPANKFFRKKLPKTTENVPS</sequence>
<feature type="region of interest" description="Disordered" evidence="3">
    <location>
        <begin position="293"/>
        <end position="327"/>
    </location>
</feature>
<feature type="domain" description="Carboxylesterase type B" evidence="5">
    <location>
        <begin position="8"/>
        <end position="256"/>
    </location>
</feature>
<dbReference type="SUPFAM" id="SSF53474">
    <property type="entry name" value="alpha/beta-Hydrolases"/>
    <property type="match status" value="1"/>
</dbReference>
<dbReference type="EMBL" id="CAJPEV010001087">
    <property type="protein sequence ID" value="CAG0890631.1"/>
    <property type="molecule type" value="Genomic_DNA"/>
</dbReference>
<organism evidence="6">
    <name type="scientific">Darwinula stevensoni</name>
    <dbReference type="NCBI Taxonomy" id="69355"/>
    <lineage>
        <taxon>Eukaryota</taxon>
        <taxon>Metazoa</taxon>
        <taxon>Ecdysozoa</taxon>
        <taxon>Arthropoda</taxon>
        <taxon>Crustacea</taxon>
        <taxon>Oligostraca</taxon>
        <taxon>Ostracoda</taxon>
        <taxon>Podocopa</taxon>
        <taxon>Podocopida</taxon>
        <taxon>Darwinulocopina</taxon>
        <taxon>Darwinuloidea</taxon>
        <taxon>Darwinulidae</taxon>
        <taxon>Darwinula</taxon>
    </lineage>
</organism>
<feature type="compositionally biased region" description="Low complexity" evidence="3">
    <location>
        <begin position="316"/>
        <end position="327"/>
    </location>
</feature>
<dbReference type="InterPro" id="IPR051093">
    <property type="entry name" value="Neuroligin/BSAL"/>
</dbReference>
<dbReference type="InterPro" id="IPR002018">
    <property type="entry name" value="CarbesteraseB"/>
</dbReference>
<keyword evidence="4" id="KW-0472">Membrane</keyword>
<dbReference type="Proteomes" id="UP000677054">
    <property type="component" value="Unassembled WGS sequence"/>
</dbReference>
<evidence type="ECO:0000256" key="1">
    <source>
        <dbReference type="ARBA" id="ARBA00005964"/>
    </source>
</evidence>
<keyword evidence="7" id="KW-1185">Reference proteome</keyword>
<feature type="compositionally biased region" description="Basic and acidic residues" evidence="3">
    <location>
        <begin position="848"/>
        <end position="857"/>
    </location>
</feature>
<dbReference type="Gene3D" id="3.40.50.1820">
    <property type="entry name" value="alpha/beta hydrolase"/>
    <property type="match status" value="2"/>
</dbReference>
<reference evidence="6" key="1">
    <citation type="submission" date="2020-11" db="EMBL/GenBank/DDBJ databases">
        <authorList>
            <person name="Tran Van P."/>
        </authorList>
    </citation>
    <scope>NUCLEOTIDE SEQUENCE</scope>
</reference>
<feature type="compositionally biased region" description="Polar residues" evidence="3">
    <location>
        <begin position="833"/>
        <end position="842"/>
    </location>
</feature>
<feature type="compositionally biased region" description="Basic and acidic residues" evidence="3">
    <location>
        <begin position="928"/>
        <end position="945"/>
    </location>
</feature>
<evidence type="ECO:0000256" key="4">
    <source>
        <dbReference type="SAM" id="Phobius"/>
    </source>
</evidence>
<dbReference type="AlphaFoldDB" id="A0A7R8XEH8"/>
<gene>
    <name evidence="6" type="ORF">DSTB1V02_LOCUS6131</name>
</gene>
<feature type="domain" description="Carboxylesterase type B" evidence="5">
    <location>
        <begin position="363"/>
        <end position="480"/>
    </location>
</feature>
<proteinExistence type="inferred from homology"/>
<feature type="compositionally biased region" description="Basic residues" evidence="3">
    <location>
        <begin position="951"/>
        <end position="960"/>
    </location>
</feature>
<name>A0A7R8XEH8_9CRUS</name>
<evidence type="ECO:0000256" key="3">
    <source>
        <dbReference type="SAM" id="MobiDB-lite"/>
    </source>
</evidence>
<feature type="region of interest" description="Disordered" evidence="3">
    <location>
        <begin position="692"/>
        <end position="808"/>
    </location>
</feature>
<feature type="compositionally biased region" description="Polar residues" evidence="3">
    <location>
        <begin position="967"/>
        <end position="982"/>
    </location>
</feature>
<feature type="compositionally biased region" description="Polar residues" evidence="3">
    <location>
        <begin position="762"/>
        <end position="773"/>
    </location>
</feature>
<evidence type="ECO:0000313" key="7">
    <source>
        <dbReference type="Proteomes" id="UP000677054"/>
    </source>
</evidence>
<comment type="similarity">
    <text evidence="1">Belongs to the type-B carboxylesterase/lipase family.</text>
</comment>
<feature type="region of interest" description="Disordered" evidence="3">
    <location>
        <begin position="826"/>
        <end position="982"/>
    </location>
</feature>
<evidence type="ECO:0000259" key="5">
    <source>
        <dbReference type="Pfam" id="PF00135"/>
    </source>
</evidence>
<protein>
    <recommendedName>
        <fullName evidence="5">Carboxylesterase type B domain-containing protein</fullName>
    </recommendedName>
</protein>
<dbReference type="PANTHER" id="PTHR43903">
    <property type="entry name" value="NEUROLIGIN"/>
    <property type="match status" value="1"/>
</dbReference>
<dbReference type="Pfam" id="PF00135">
    <property type="entry name" value="COesterase"/>
    <property type="match status" value="2"/>
</dbReference>
<keyword evidence="4" id="KW-1133">Transmembrane helix</keyword>
<accession>A0A7R8XEH8</accession>
<feature type="compositionally biased region" description="Basic and acidic residues" evidence="3">
    <location>
        <begin position="876"/>
        <end position="894"/>
    </location>
</feature>
<dbReference type="EMBL" id="LR900604">
    <property type="protein sequence ID" value="CAD7246277.1"/>
    <property type="molecule type" value="Genomic_DNA"/>
</dbReference>
<keyword evidence="2" id="KW-0325">Glycoprotein</keyword>
<evidence type="ECO:0000256" key="2">
    <source>
        <dbReference type="ARBA" id="ARBA00023180"/>
    </source>
</evidence>
<dbReference type="InterPro" id="IPR029058">
    <property type="entry name" value="AB_hydrolase_fold"/>
</dbReference>